<keyword evidence="2" id="KW-1185">Reference proteome</keyword>
<dbReference type="EMBL" id="KY709296">
    <property type="protein sequence ID" value="ARM70549.1"/>
    <property type="molecule type" value="Genomic_DNA"/>
</dbReference>
<evidence type="ECO:0000313" key="1">
    <source>
        <dbReference type="EMBL" id="ARM70549.1"/>
    </source>
</evidence>
<evidence type="ECO:0000313" key="2">
    <source>
        <dbReference type="Proteomes" id="UP000221216"/>
    </source>
</evidence>
<evidence type="ECO:0008006" key="3">
    <source>
        <dbReference type="Google" id="ProtNLM"/>
    </source>
</evidence>
<name>A0A1W6JTF2_9CAUD</name>
<sequence>MLEPIEEYLDNYIVNQMVQHYGDLLKVSRAKGVMFTLPKLREYIQNNPYIIAQYKETIHAERDGQGLTNNAVLNSLIAAQIVSFETGAYHNTRMYSDELKKQITEGTRSDTALEEAVAEVVQASMFEEIIQSPLDVDLDRISTADANRVREYFMDPEFGFRRFSLWCFELQMGFKFQLQDFHEIIFDFCQKIVLGEIDRGIVCIPPRHSKTQILSIFLPLYSFCCNPTSHNIITSYADDVVAESSGYIRQIMMEGLFQKIFPAVRIDPNKRSLERWGTTRAGVMNAVPTGGKMTGKGAGSLSTVYSGCLVVDDVIKPKDAYSNQVRTEINDRYDNTFMSRLANDGVVTGPDGEQITCARTPIVVIMQRVHDEDLVGYLLRGNSSDKYHFLNIPGIITPDCGTQEWYDRIGTRQNYTHMIPYLYDLKRGNGESALWPSRKSLESLRAMRIAIPYTFYSQYMGEPTAKGSGLIQESWWMDNIYEEIPMSRVRRAFMTADTASTKQNYSDYSVICLWYLLDDSTLLLADLELGKYETPEVQKMIEDFWKKHSGLNMRYPNTMPVGLYLEDKSSGQFLNQYFARSATVRVLPVPRDKSGGDKIARFLFAVPFWTAGRFRMPANHKHLAHIQRETLNMTGEGSGTGHDDFIDNVSDAAAIAFGAASANYQAWL</sequence>
<reference evidence="1 2" key="1">
    <citation type="submission" date="2017-03" db="EMBL/GenBank/DDBJ databases">
        <title>Isolation of lytic bacteriophages infecting Shewanella putrefaciens and Shewanella baltica for biocontrol of fish and shrimp spoilage during chilled storage.</title>
        <authorList>
            <person name="Yang Z."/>
            <person name="Tao X."/>
            <person name="Gao L."/>
            <person name="Rao S."/>
        </authorList>
    </citation>
    <scope>NUCLEOTIDE SEQUENCE [LARGE SCALE GENOMIC DNA]</scope>
</reference>
<gene>
    <name evidence="1" type="ORF">SppYZU05_23</name>
</gene>
<protein>
    <recommendedName>
        <fullName evidence="3">Terminase large subunit</fullName>
    </recommendedName>
</protein>
<proteinExistence type="predicted"/>
<organism evidence="1 2">
    <name type="scientific">Shewanella phage SppYZU05</name>
    <dbReference type="NCBI Taxonomy" id="1970795"/>
    <lineage>
        <taxon>Viruses</taxon>
        <taxon>Duplodnaviria</taxon>
        <taxon>Heunggongvirae</taxon>
        <taxon>Uroviricota</taxon>
        <taxon>Caudoviricetes</taxon>
        <taxon>Chaseviridae</taxon>
        <taxon>Nefertitivirinae</taxon>
        <taxon>Yushanvirus</taxon>
        <taxon>Yushanvirus SppYZU05</taxon>
    </lineage>
</organism>
<accession>A0A1W6JTF2</accession>
<dbReference type="Proteomes" id="UP000221216">
    <property type="component" value="Segment"/>
</dbReference>